<name>A0A921HXP6_9BACT</name>
<dbReference type="SMART" id="SM00342">
    <property type="entry name" value="HTH_ARAC"/>
    <property type="match status" value="1"/>
</dbReference>
<sequence>MMVTTEDSAFRELHLPMLSSTGHTLVFEDELLLTDNLGSGIDTDSLSHFVAPTHPFRVTFTLVMFCRRGNMRVRLNLQEYRLVENDVLVVLPGSIGECLEVDNCAEMAVMGFAGTRFVGDYQSAQSMAFRRFFTSTSLMHISPGEMEECLLLYRQMWKKLAQPDFAFKYGVLSGYLQVLFYNGCQWMEHHRHQQPERVESRQRELFESFLELVQAHYREQRSVTYYAGRLCLTSKYLSQVIRKASGRLAGDWIRDYVILEAKALLKSGRYTVQQVGDLLNFPNPSFFGKYFKEAVGCSPRKYMLG</sequence>
<dbReference type="GO" id="GO:0043565">
    <property type="term" value="F:sequence-specific DNA binding"/>
    <property type="evidence" value="ECO:0007669"/>
    <property type="project" value="InterPro"/>
</dbReference>
<organism evidence="5 6">
    <name type="scientific">Mediterranea massiliensis</name>
    <dbReference type="NCBI Taxonomy" id="1841865"/>
    <lineage>
        <taxon>Bacteria</taxon>
        <taxon>Pseudomonadati</taxon>
        <taxon>Bacteroidota</taxon>
        <taxon>Bacteroidia</taxon>
        <taxon>Bacteroidales</taxon>
        <taxon>Bacteroidaceae</taxon>
        <taxon>Mediterranea</taxon>
    </lineage>
</organism>
<dbReference type="GO" id="GO:0003700">
    <property type="term" value="F:DNA-binding transcription factor activity"/>
    <property type="evidence" value="ECO:0007669"/>
    <property type="project" value="InterPro"/>
</dbReference>
<dbReference type="PROSITE" id="PS01124">
    <property type="entry name" value="HTH_ARAC_FAMILY_2"/>
    <property type="match status" value="1"/>
</dbReference>
<dbReference type="EMBL" id="DYVX01000036">
    <property type="protein sequence ID" value="HJF91642.1"/>
    <property type="molecule type" value="Genomic_DNA"/>
</dbReference>
<evidence type="ECO:0000256" key="2">
    <source>
        <dbReference type="ARBA" id="ARBA00023125"/>
    </source>
</evidence>
<dbReference type="PANTHER" id="PTHR43280:SF32">
    <property type="entry name" value="TRANSCRIPTIONAL REGULATORY PROTEIN"/>
    <property type="match status" value="1"/>
</dbReference>
<evidence type="ECO:0000256" key="3">
    <source>
        <dbReference type="ARBA" id="ARBA00023163"/>
    </source>
</evidence>
<dbReference type="RefSeq" id="WP_276826948.1">
    <property type="nucleotide sequence ID" value="NZ_CAWVFH010000007.1"/>
</dbReference>
<keyword evidence="1" id="KW-0805">Transcription regulation</keyword>
<reference evidence="5" key="1">
    <citation type="journal article" date="2021" name="PeerJ">
        <title>Extensive microbial diversity within the chicken gut microbiome revealed by metagenomics and culture.</title>
        <authorList>
            <person name="Gilroy R."/>
            <person name="Ravi A."/>
            <person name="Getino M."/>
            <person name="Pursley I."/>
            <person name="Horton D.L."/>
            <person name="Alikhan N.F."/>
            <person name="Baker D."/>
            <person name="Gharbi K."/>
            <person name="Hall N."/>
            <person name="Watson M."/>
            <person name="Adriaenssens E.M."/>
            <person name="Foster-Nyarko E."/>
            <person name="Jarju S."/>
            <person name="Secka A."/>
            <person name="Antonio M."/>
            <person name="Oren A."/>
            <person name="Chaudhuri R.R."/>
            <person name="La Ragione R."/>
            <person name="Hildebrand F."/>
            <person name="Pallen M.J."/>
        </authorList>
    </citation>
    <scope>NUCLEOTIDE SEQUENCE</scope>
    <source>
        <strain evidence="5">CHK55-1828</strain>
    </source>
</reference>
<gene>
    <name evidence="5" type="ORF">K8W02_04560</name>
</gene>
<dbReference type="Gene3D" id="1.10.10.60">
    <property type="entry name" value="Homeodomain-like"/>
    <property type="match status" value="1"/>
</dbReference>
<evidence type="ECO:0000259" key="4">
    <source>
        <dbReference type="PROSITE" id="PS01124"/>
    </source>
</evidence>
<dbReference type="InterPro" id="IPR009057">
    <property type="entry name" value="Homeodomain-like_sf"/>
</dbReference>
<protein>
    <submittedName>
        <fullName evidence="5">Helix-turn-helix domain-containing protein</fullName>
    </submittedName>
</protein>
<dbReference type="PANTHER" id="PTHR43280">
    <property type="entry name" value="ARAC-FAMILY TRANSCRIPTIONAL REGULATOR"/>
    <property type="match status" value="1"/>
</dbReference>
<keyword evidence="2" id="KW-0238">DNA-binding</keyword>
<evidence type="ECO:0000256" key="1">
    <source>
        <dbReference type="ARBA" id="ARBA00023015"/>
    </source>
</evidence>
<dbReference type="AlphaFoldDB" id="A0A921HXP6"/>
<accession>A0A921HXP6</accession>
<comment type="caution">
    <text evidence="5">The sequence shown here is derived from an EMBL/GenBank/DDBJ whole genome shotgun (WGS) entry which is preliminary data.</text>
</comment>
<dbReference type="Proteomes" id="UP000717835">
    <property type="component" value="Unassembled WGS sequence"/>
</dbReference>
<feature type="domain" description="HTH araC/xylS-type" evidence="4">
    <location>
        <begin position="207"/>
        <end position="305"/>
    </location>
</feature>
<dbReference type="Pfam" id="PF12833">
    <property type="entry name" value="HTH_18"/>
    <property type="match status" value="1"/>
</dbReference>
<evidence type="ECO:0000313" key="5">
    <source>
        <dbReference type="EMBL" id="HJF91642.1"/>
    </source>
</evidence>
<dbReference type="SUPFAM" id="SSF46689">
    <property type="entry name" value="Homeodomain-like"/>
    <property type="match status" value="1"/>
</dbReference>
<reference evidence="5" key="2">
    <citation type="submission" date="2021-09" db="EMBL/GenBank/DDBJ databases">
        <authorList>
            <person name="Gilroy R."/>
        </authorList>
    </citation>
    <scope>NUCLEOTIDE SEQUENCE</scope>
    <source>
        <strain evidence="5">CHK55-1828</strain>
    </source>
</reference>
<dbReference type="InterPro" id="IPR018060">
    <property type="entry name" value="HTH_AraC"/>
</dbReference>
<evidence type="ECO:0000313" key="6">
    <source>
        <dbReference type="Proteomes" id="UP000717835"/>
    </source>
</evidence>
<keyword evidence="3" id="KW-0804">Transcription</keyword>
<proteinExistence type="predicted"/>